<evidence type="ECO:0000313" key="1">
    <source>
        <dbReference type="EMBL" id="RNA15404.1"/>
    </source>
</evidence>
<gene>
    <name evidence="1" type="ORF">BpHYR1_013891</name>
</gene>
<dbReference type="AlphaFoldDB" id="A0A3M7QWA5"/>
<evidence type="ECO:0000313" key="2">
    <source>
        <dbReference type="Proteomes" id="UP000276133"/>
    </source>
</evidence>
<proteinExistence type="predicted"/>
<dbReference type="EMBL" id="REGN01004956">
    <property type="protein sequence ID" value="RNA15404.1"/>
    <property type="molecule type" value="Genomic_DNA"/>
</dbReference>
<name>A0A3M7QWA5_BRAPC</name>
<sequence length="66" mass="7527">MDQNCQWHHNLLYKLTIKFLQNYLILPFCDCNSGSCKLPCGVISRMPRSNLAKLPNAAWPNCCALD</sequence>
<keyword evidence="2" id="KW-1185">Reference proteome</keyword>
<organism evidence="1 2">
    <name type="scientific">Brachionus plicatilis</name>
    <name type="common">Marine rotifer</name>
    <name type="synonym">Brachionus muelleri</name>
    <dbReference type="NCBI Taxonomy" id="10195"/>
    <lineage>
        <taxon>Eukaryota</taxon>
        <taxon>Metazoa</taxon>
        <taxon>Spiralia</taxon>
        <taxon>Gnathifera</taxon>
        <taxon>Rotifera</taxon>
        <taxon>Eurotatoria</taxon>
        <taxon>Monogononta</taxon>
        <taxon>Pseudotrocha</taxon>
        <taxon>Ploima</taxon>
        <taxon>Brachionidae</taxon>
        <taxon>Brachionus</taxon>
    </lineage>
</organism>
<protein>
    <submittedName>
        <fullName evidence="1">Uncharacterized protein</fullName>
    </submittedName>
</protein>
<dbReference type="Proteomes" id="UP000276133">
    <property type="component" value="Unassembled WGS sequence"/>
</dbReference>
<accession>A0A3M7QWA5</accession>
<reference evidence="1 2" key="1">
    <citation type="journal article" date="2018" name="Sci. Rep.">
        <title>Genomic signatures of local adaptation to the degree of environmental predictability in rotifers.</title>
        <authorList>
            <person name="Franch-Gras L."/>
            <person name="Hahn C."/>
            <person name="Garcia-Roger E.M."/>
            <person name="Carmona M.J."/>
            <person name="Serra M."/>
            <person name="Gomez A."/>
        </authorList>
    </citation>
    <scope>NUCLEOTIDE SEQUENCE [LARGE SCALE GENOMIC DNA]</scope>
    <source>
        <strain evidence="1">HYR1</strain>
    </source>
</reference>
<comment type="caution">
    <text evidence="1">The sequence shown here is derived from an EMBL/GenBank/DDBJ whole genome shotgun (WGS) entry which is preliminary data.</text>
</comment>